<dbReference type="Gene3D" id="3.90.180.10">
    <property type="entry name" value="Medium-chain alcohol dehydrogenases, catalytic domain"/>
    <property type="match status" value="2"/>
</dbReference>
<protein>
    <recommendedName>
        <fullName evidence="4">Carrier domain-containing protein</fullName>
    </recommendedName>
</protein>
<dbReference type="PROSITE" id="PS00606">
    <property type="entry name" value="KS3_1"/>
    <property type="match status" value="1"/>
</dbReference>
<keyword evidence="2" id="KW-0597">Phosphoprotein</keyword>
<dbReference type="InterPro" id="IPR050091">
    <property type="entry name" value="PKS_NRPS_Biosynth_Enz"/>
</dbReference>
<dbReference type="Pfam" id="PF13602">
    <property type="entry name" value="ADH_zinc_N_2"/>
    <property type="match status" value="1"/>
</dbReference>
<dbReference type="SUPFAM" id="SSF47336">
    <property type="entry name" value="ACP-like"/>
    <property type="match status" value="1"/>
</dbReference>
<keyword evidence="1" id="KW-0596">Phosphopantetheine</keyword>
<dbReference type="PANTHER" id="PTHR43775:SF37">
    <property type="entry name" value="SI:DKEY-61P9.11"/>
    <property type="match status" value="1"/>
</dbReference>
<accession>A0AAW1Q498</accession>
<dbReference type="InterPro" id="IPR009081">
    <property type="entry name" value="PP-bd_ACP"/>
</dbReference>
<evidence type="ECO:0000313" key="6">
    <source>
        <dbReference type="Proteomes" id="UP001489004"/>
    </source>
</evidence>
<dbReference type="SMART" id="SM00829">
    <property type="entry name" value="PKS_ER"/>
    <property type="match status" value="1"/>
</dbReference>
<dbReference type="PROSITE" id="PS00012">
    <property type="entry name" value="PHOSPHOPANTETHEINE"/>
    <property type="match status" value="1"/>
</dbReference>
<dbReference type="Proteomes" id="UP001489004">
    <property type="component" value="Unassembled WGS sequence"/>
</dbReference>
<gene>
    <name evidence="5" type="ORF">WJX72_002133</name>
</gene>
<dbReference type="GO" id="GO:0004315">
    <property type="term" value="F:3-oxoacyl-[acyl-carrier-protein] synthase activity"/>
    <property type="evidence" value="ECO:0007669"/>
    <property type="project" value="InterPro"/>
</dbReference>
<dbReference type="Gene3D" id="3.40.47.10">
    <property type="match status" value="1"/>
</dbReference>
<reference evidence="5 6" key="1">
    <citation type="journal article" date="2024" name="Nat. Commun.">
        <title>Phylogenomics reveals the evolutionary origins of lichenization in chlorophyte algae.</title>
        <authorList>
            <person name="Puginier C."/>
            <person name="Libourel C."/>
            <person name="Otte J."/>
            <person name="Skaloud P."/>
            <person name="Haon M."/>
            <person name="Grisel S."/>
            <person name="Petersen M."/>
            <person name="Berrin J.G."/>
            <person name="Delaux P.M."/>
            <person name="Dal Grande F."/>
            <person name="Keller J."/>
        </authorList>
    </citation>
    <scope>NUCLEOTIDE SEQUENCE [LARGE SCALE GENOMIC DNA]</scope>
    <source>
        <strain evidence="5 6">SAG 2043</strain>
    </source>
</reference>
<dbReference type="GO" id="GO:0016491">
    <property type="term" value="F:oxidoreductase activity"/>
    <property type="evidence" value="ECO:0007669"/>
    <property type="project" value="InterPro"/>
</dbReference>
<evidence type="ECO:0000259" key="4">
    <source>
        <dbReference type="PROSITE" id="PS50075"/>
    </source>
</evidence>
<sequence length="491" mass="51015">MAAGLDSLGSVELINALEAQLGVQLPTTLTFDYPTIDALTAFLVTMIPVPATQNTDASSGYPSMQRMDLVQSALHMRAREGAASEIISAAQGVTAYSATGTASSAISGRLAYTFGLKGPTMTVDTACSSSLVGVHMAVNSMLLQQCTMATASGVNLMLIPEMHGTGTPLGDPIEVLIEVKAVGINFRDVLNVLGMYPGDPGPPAGSLGSHVRASALTVVPMPACLSFEAAATMPTVFATVDAAFNHAASCQSGEAVLVHAAAGGVGLAAIQVLQSLGVACLATAGSSNKRVLLRSMGIPTVLDSRSCSFLESVEQLGGADTVLNSLTSPGMVAASLTGLRTGGRFVEISKRDIWSPQRIAQERPDVAHSLVAVDFLAAPTVHTALTKLAAAVAAGVYHPLPQVTHDLRDVHAALRQMSQARHIGKVVRLGFNLISPSQGLRALSQVLARQSAHISSAPVTAAVPFIWEKFLQKCKPQCAVCWARRLGFTSR</sequence>
<dbReference type="SUPFAM" id="SSF50129">
    <property type="entry name" value="GroES-like"/>
    <property type="match status" value="1"/>
</dbReference>
<dbReference type="Gene3D" id="3.40.50.720">
    <property type="entry name" value="NAD(P)-binding Rossmann-like Domain"/>
    <property type="match status" value="1"/>
</dbReference>
<dbReference type="SUPFAM" id="SSF51735">
    <property type="entry name" value="NAD(P)-binding Rossmann-fold domains"/>
    <property type="match status" value="1"/>
</dbReference>
<name>A0AAW1Q498_9CHLO</name>
<evidence type="ECO:0000256" key="3">
    <source>
        <dbReference type="ARBA" id="ARBA00022679"/>
    </source>
</evidence>
<dbReference type="InterPro" id="IPR020841">
    <property type="entry name" value="PKS_Beta-ketoAc_synthase_dom"/>
</dbReference>
<dbReference type="InterPro" id="IPR018201">
    <property type="entry name" value="Ketoacyl_synth_AS"/>
</dbReference>
<dbReference type="InterPro" id="IPR014030">
    <property type="entry name" value="Ketoacyl_synth_N"/>
</dbReference>
<dbReference type="InterPro" id="IPR036291">
    <property type="entry name" value="NAD(P)-bd_dom_sf"/>
</dbReference>
<comment type="caution">
    <text evidence="5">The sequence shown here is derived from an EMBL/GenBank/DDBJ whole genome shotgun (WGS) entry which is preliminary data.</text>
</comment>
<dbReference type="SMART" id="SM00825">
    <property type="entry name" value="PKS_KS"/>
    <property type="match status" value="1"/>
</dbReference>
<dbReference type="AlphaFoldDB" id="A0AAW1Q498"/>
<feature type="domain" description="Carrier" evidence="4">
    <location>
        <begin position="1"/>
        <end position="47"/>
    </location>
</feature>
<dbReference type="Gene3D" id="1.10.1200.10">
    <property type="entry name" value="ACP-like"/>
    <property type="match status" value="1"/>
</dbReference>
<dbReference type="InterPro" id="IPR011032">
    <property type="entry name" value="GroES-like_sf"/>
</dbReference>
<dbReference type="Pfam" id="PF00550">
    <property type="entry name" value="PP-binding"/>
    <property type="match status" value="1"/>
</dbReference>
<dbReference type="GO" id="GO:0006633">
    <property type="term" value="P:fatty acid biosynthetic process"/>
    <property type="evidence" value="ECO:0007669"/>
    <property type="project" value="InterPro"/>
</dbReference>
<dbReference type="EMBL" id="JALJOR010000006">
    <property type="protein sequence ID" value="KAK9815348.1"/>
    <property type="molecule type" value="Genomic_DNA"/>
</dbReference>
<dbReference type="InterPro" id="IPR016039">
    <property type="entry name" value="Thiolase-like"/>
</dbReference>
<dbReference type="PANTHER" id="PTHR43775">
    <property type="entry name" value="FATTY ACID SYNTHASE"/>
    <property type="match status" value="1"/>
</dbReference>
<evidence type="ECO:0000313" key="5">
    <source>
        <dbReference type="EMBL" id="KAK9815348.1"/>
    </source>
</evidence>
<dbReference type="PROSITE" id="PS50075">
    <property type="entry name" value="CARRIER"/>
    <property type="match status" value="1"/>
</dbReference>
<evidence type="ECO:0000256" key="1">
    <source>
        <dbReference type="ARBA" id="ARBA00022450"/>
    </source>
</evidence>
<evidence type="ECO:0000256" key="2">
    <source>
        <dbReference type="ARBA" id="ARBA00022553"/>
    </source>
</evidence>
<dbReference type="SUPFAM" id="SSF53901">
    <property type="entry name" value="Thiolase-like"/>
    <property type="match status" value="1"/>
</dbReference>
<dbReference type="CDD" id="cd05195">
    <property type="entry name" value="enoyl_red"/>
    <property type="match status" value="1"/>
</dbReference>
<dbReference type="Pfam" id="PF00109">
    <property type="entry name" value="ketoacyl-synt"/>
    <property type="match status" value="1"/>
</dbReference>
<keyword evidence="6" id="KW-1185">Reference proteome</keyword>
<dbReference type="GO" id="GO:0004312">
    <property type="term" value="F:fatty acid synthase activity"/>
    <property type="evidence" value="ECO:0007669"/>
    <property type="project" value="TreeGrafter"/>
</dbReference>
<keyword evidence="3" id="KW-0808">Transferase</keyword>
<dbReference type="InterPro" id="IPR036736">
    <property type="entry name" value="ACP-like_sf"/>
</dbReference>
<dbReference type="InterPro" id="IPR020843">
    <property type="entry name" value="ER"/>
</dbReference>
<organism evidence="5 6">
    <name type="scientific">[Myrmecia] bisecta</name>
    <dbReference type="NCBI Taxonomy" id="41462"/>
    <lineage>
        <taxon>Eukaryota</taxon>
        <taxon>Viridiplantae</taxon>
        <taxon>Chlorophyta</taxon>
        <taxon>core chlorophytes</taxon>
        <taxon>Trebouxiophyceae</taxon>
        <taxon>Trebouxiales</taxon>
        <taxon>Trebouxiaceae</taxon>
        <taxon>Myrmecia</taxon>
    </lineage>
</organism>
<proteinExistence type="predicted"/>
<dbReference type="InterPro" id="IPR006162">
    <property type="entry name" value="Ppantetheine_attach_site"/>
</dbReference>